<reference evidence="2 3" key="1">
    <citation type="journal article" date="2012" name="Genome Biol.">
        <title>Genome and low-iron response of an oceanic diatom adapted to chronic iron limitation.</title>
        <authorList>
            <person name="Lommer M."/>
            <person name="Specht M."/>
            <person name="Roy A.S."/>
            <person name="Kraemer L."/>
            <person name="Andreson R."/>
            <person name="Gutowska M.A."/>
            <person name="Wolf J."/>
            <person name="Bergner S.V."/>
            <person name="Schilhabel M.B."/>
            <person name="Klostermeier U.C."/>
            <person name="Beiko R.G."/>
            <person name="Rosenstiel P."/>
            <person name="Hippler M."/>
            <person name="Laroche J."/>
        </authorList>
    </citation>
    <scope>NUCLEOTIDE SEQUENCE [LARGE SCALE GENOMIC DNA]</scope>
    <source>
        <strain evidence="2 3">CCMP1005</strain>
    </source>
</reference>
<comment type="caution">
    <text evidence="2">The sequence shown here is derived from an EMBL/GenBank/DDBJ whole genome shotgun (WGS) entry which is preliminary data.</text>
</comment>
<evidence type="ECO:0000313" key="3">
    <source>
        <dbReference type="Proteomes" id="UP000266841"/>
    </source>
</evidence>
<sequence length="66" mass="7323">MLTQLSCARSERRVAWARRQGPCPGSHEDQRSAAKSPSLSLWSQITYFNPNPESNSRPPASALLLI</sequence>
<gene>
    <name evidence="2" type="ORF">THAOC_05340</name>
</gene>
<name>K0T5U9_THAOC</name>
<dbReference type="Proteomes" id="UP000266841">
    <property type="component" value="Unassembled WGS sequence"/>
</dbReference>
<organism evidence="2 3">
    <name type="scientific">Thalassiosira oceanica</name>
    <name type="common">Marine diatom</name>
    <dbReference type="NCBI Taxonomy" id="159749"/>
    <lineage>
        <taxon>Eukaryota</taxon>
        <taxon>Sar</taxon>
        <taxon>Stramenopiles</taxon>
        <taxon>Ochrophyta</taxon>
        <taxon>Bacillariophyta</taxon>
        <taxon>Coscinodiscophyceae</taxon>
        <taxon>Thalassiosirophycidae</taxon>
        <taxon>Thalassiosirales</taxon>
        <taxon>Thalassiosiraceae</taxon>
        <taxon>Thalassiosira</taxon>
    </lineage>
</organism>
<accession>K0T5U9</accession>
<feature type="region of interest" description="Disordered" evidence="1">
    <location>
        <begin position="17"/>
        <end position="38"/>
    </location>
</feature>
<evidence type="ECO:0000313" key="2">
    <source>
        <dbReference type="EMBL" id="EJK73060.1"/>
    </source>
</evidence>
<proteinExistence type="predicted"/>
<keyword evidence="3" id="KW-1185">Reference proteome</keyword>
<dbReference type="EMBL" id="AGNL01004897">
    <property type="protein sequence ID" value="EJK73060.1"/>
    <property type="molecule type" value="Genomic_DNA"/>
</dbReference>
<dbReference type="AlphaFoldDB" id="K0T5U9"/>
<evidence type="ECO:0000256" key="1">
    <source>
        <dbReference type="SAM" id="MobiDB-lite"/>
    </source>
</evidence>
<protein>
    <submittedName>
        <fullName evidence="2">Uncharacterized protein</fullName>
    </submittedName>
</protein>